<dbReference type="Proteomes" id="UP000007523">
    <property type="component" value="Chromosome"/>
</dbReference>
<keyword evidence="1" id="KW-0812">Transmembrane</keyword>
<evidence type="ECO:0000256" key="1">
    <source>
        <dbReference type="SAM" id="Phobius"/>
    </source>
</evidence>
<accession>H6NK75</accession>
<dbReference type="AlphaFoldDB" id="H6NK75"/>
<keyword evidence="3" id="KW-1185">Reference proteome</keyword>
<proteinExistence type="predicted"/>
<gene>
    <name evidence="2" type="ORF">PM3016_4823</name>
</gene>
<feature type="transmembrane region" description="Helical" evidence="1">
    <location>
        <begin position="46"/>
        <end position="68"/>
    </location>
</feature>
<dbReference type="EMBL" id="CP003235">
    <property type="protein sequence ID" value="AFC31559.1"/>
    <property type="molecule type" value="Genomic_DNA"/>
</dbReference>
<reference evidence="2 3" key="1">
    <citation type="journal article" date="2012" name="J. Bacteriol.">
        <title>Complete Genome Sequence of Paenibacillus mucilaginosus 3016, a Bacterium Functional as Microbial Fertilizer.</title>
        <authorList>
            <person name="Ma M."/>
            <person name="Wang Z."/>
            <person name="Li L."/>
            <person name="Jiang X."/>
            <person name="Guan D."/>
            <person name="Cao F."/>
            <person name="Chen H."/>
            <person name="Wang X."/>
            <person name="Shen D."/>
            <person name="Du B."/>
            <person name="Li J."/>
        </authorList>
    </citation>
    <scope>NUCLEOTIDE SEQUENCE [LARGE SCALE GENOMIC DNA]</scope>
    <source>
        <strain evidence="2 3">3016</strain>
    </source>
</reference>
<sequence>MSPCCLLIFGSRSRHCREAFDIARFSSGGEGEIGAETSILLKRMVLGWWFVVSATWLVGGGWGSWSVVGARRAGVDTRGLAVGGRGRWLAVSARWAVLRGRCSVVVVGWRPSLFDARCSVIGVRCSVLGSRFSVLGSRFSVLASRFSVLASRFSLLGSRFSCSVAGGAVPQCSVVGGQERR</sequence>
<dbReference type="KEGG" id="pmq:PM3016_4823"/>
<organism evidence="2 3">
    <name type="scientific">Paenibacillus mucilaginosus 3016</name>
    <dbReference type="NCBI Taxonomy" id="1116391"/>
    <lineage>
        <taxon>Bacteria</taxon>
        <taxon>Bacillati</taxon>
        <taxon>Bacillota</taxon>
        <taxon>Bacilli</taxon>
        <taxon>Bacillales</taxon>
        <taxon>Paenibacillaceae</taxon>
        <taxon>Paenibacillus</taxon>
    </lineage>
</organism>
<dbReference type="HOGENOM" id="CLU_1487655_0_0_9"/>
<name>H6NK75_9BACL</name>
<evidence type="ECO:0000313" key="3">
    <source>
        <dbReference type="Proteomes" id="UP000007523"/>
    </source>
</evidence>
<keyword evidence="1" id="KW-0472">Membrane</keyword>
<evidence type="ECO:0000313" key="2">
    <source>
        <dbReference type="EMBL" id="AFC31559.1"/>
    </source>
</evidence>
<protein>
    <submittedName>
        <fullName evidence="2">PugilistDominant</fullName>
    </submittedName>
</protein>
<keyword evidence="1" id="KW-1133">Transmembrane helix</keyword>